<feature type="signal peptide" evidence="1">
    <location>
        <begin position="1"/>
        <end position="23"/>
    </location>
</feature>
<sequence>MKLIHSVALVMHVSIILAGLASASDTPLNAPSKINTALSNEGQRRLRLETVAGEARGFGELEKLETVVEETAPNFRKYVHKLNEPDDDTTGVAVVRTDLQGQIN</sequence>
<gene>
    <name evidence="2" type="ORF">HBR001_LOCUS2415</name>
</gene>
<keyword evidence="1" id="KW-0732">Signal</keyword>
<evidence type="ECO:0000256" key="1">
    <source>
        <dbReference type="SAM" id="SignalP"/>
    </source>
</evidence>
<evidence type="ECO:0008006" key="4">
    <source>
        <dbReference type="Google" id="ProtNLM"/>
    </source>
</evidence>
<name>A0AAV0TEE8_HYABA</name>
<dbReference type="Proteomes" id="UP001162031">
    <property type="component" value="Unassembled WGS sequence"/>
</dbReference>
<dbReference type="EMBL" id="CANTFL010000303">
    <property type="protein sequence ID" value="CAI5720572.1"/>
    <property type="molecule type" value="Genomic_DNA"/>
</dbReference>
<reference evidence="2" key="1">
    <citation type="submission" date="2022-12" db="EMBL/GenBank/DDBJ databases">
        <authorList>
            <person name="Webb A."/>
        </authorList>
    </citation>
    <scope>NUCLEOTIDE SEQUENCE</scope>
    <source>
        <strain evidence="2">Hp1</strain>
    </source>
</reference>
<feature type="chain" id="PRO_5043998653" description="RxLR effector protein" evidence="1">
    <location>
        <begin position="24"/>
        <end position="104"/>
    </location>
</feature>
<accession>A0AAV0TEE8</accession>
<protein>
    <recommendedName>
        <fullName evidence="4">RxLR effector protein</fullName>
    </recommendedName>
</protein>
<proteinExistence type="predicted"/>
<evidence type="ECO:0000313" key="2">
    <source>
        <dbReference type="EMBL" id="CAI5720572.1"/>
    </source>
</evidence>
<organism evidence="2 3">
    <name type="scientific">Hyaloperonospora brassicae</name>
    <name type="common">Brassica downy mildew</name>
    <name type="synonym">Peronospora brassicae</name>
    <dbReference type="NCBI Taxonomy" id="162125"/>
    <lineage>
        <taxon>Eukaryota</taxon>
        <taxon>Sar</taxon>
        <taxon>Stramenopiles</taxon>
        <taxon>Oomycota</taxon>
        <taxon>Peronosporomycetes</taxon>
        <taxon>Peronosporales</taxon>
        <taxon>Peronosporaceae</taxon>
        <taxon>Hyaloperonospora</taxon>
    </lineage>
</organism>
<comment type="caution">
    <text evidence="2">The sequence shown here is derived from an EMBL/GenBank/DDBJ whole genome shotgun (WGS) entry which is preliminary data.</text>
</comment>
<keyword evidence="3" id="KW-1185">Reference proteome</keyword>
<evidence type="ECO:0000313" key="3">
    <source>
        <dbReference type="Proteomes" id="UP001162031"/>
    </source>
</evidence>
<dbReference type="AlphaFoldDB" id="A0AAV0TEE8"/>